<dbReference type="STRING" id="573058.SAMN00017477_0591"/>
<keyword evidence="3" id="KW-1185">Reference proteome</keyword>
<protein>
    <submittedName>
        <fullName evidence="2">Uncharacterized protein</fullName>
    </submittedName>
</protein>
<name>A0A1W1URC2_PEPAS</name>
<dbReference type="RefSeq" id="WP_084230254.1">
    <property type="nucleotide sequence ID" value="NZ_FWWR01000009.1"/>
</dbReference>
<dbReference type="AlphaFoldDB" id="A0A1W1URC2"/>
<proteinExistence type="predicted"/>
<accession>A0A1W1URC2</accession>
<keyword evidence="1" id="KW-0175">Coiled coil</keyword>
<dbReference type="Proteomes" id="UP000192368">
    <property type="component" value="Unassembled WGS sequence"/>
</dbReference>
<dbReference type="OrthoDB" id="1707669at2"/>
<feature type="coiled-coil region" evidence="1">
    <location>
        <begin position="14"/>
        <end position="48"/>
    </location>
</feature>
<gene>
    <name evidence="2" type="ORF">SAMN00017477_0591</name>
</gene>
<evidence type="ECO:0000256" key="1">
    <source>
        <dbReference type="SAM" id="Coils"/>
    </source>
</evidence>
<evidence type="ECO:0000313" key="3">
    <source>
        <dbReference type="Proteomes" id="UP000192368"/>
    </source>
</evidence>
<reference evidence="3" key="1">
    <citation type="submission" date="2017-04" db="EMBL/GenBank/DDBJ databases">
        <authorList>
            <person name="Varghese N."/>
            <person name="Submissions S."/>
        </authorList>
    </citation>
    <scope>NUCLEOTIDE SEQUENCE [LARGE SCALE GENOMIC DNA]</scope>
    <source>
        <strain evidence="3">DSM 20463</strain>
    </source>
</reference>
<evidence type="ECO:0000313" key="2">
    <source>
        <dbReference type="EMBL" id="SMB83620.1"/>
    </source>
</evidence>
<sequence>MNYEDKLSYLKKEIERRKELKNKAEGRLESLKVQQELLNKELDELNIKPEELDLTINELQSKIDLLFKEITDNMPEI</sequence>
<organism evidence="2 3">
    <name type="scientific">Peptoniphilus asaccharolyticus DSM 20463</name>
    <dbReference type="NCBI Taxonomy" id="573058"/>
    <lineage>
        <taxon>Bacteria</taxon>
        <taxon>Bacillati</taxon>
        <taxon>Bacillota</taxon>
        <taxon>Tissierellia</taxon>
        <taxon>Tissierellales</taxon>
        <taxon>Peptoniphilaceae</taxon>
        <taxon>Peptoniphilus</taxon>
    </lineage>
</organism>
<dbReference type="EMBL" id="FWWR01000009">
    <property type="protein sequence ID" value="SMB83620.1"/>
    <property type="molecule type" value="Genomic_DNA"/>
</dbReference>